<dbReference type="PANTHER" id="PTHR38036:SF1">
    <property type="entry name" value="UPF0250 PROTEIN YBED"/>
    <property type="match status" value="1"/>
</dbReference>
<evidence type="ECO:0000256" key="2">
    <source>
        <dbReference type="HAMAP-Rule" id="MF_00659"/>
    </source>
</evidence>
<accession>A0A2N7TQB0</accession>
<organism evidence="4 5">
    <name type="scientific">Halomonas heilongjiangensis</name>
    <dbReference type="NCBI Taxonomy" id="1387883"/>
    <lineage>
        <taxon>Bacteria</taxon>
        <taxon>Pseudomonadati</taxon>
        <taxon>Pseudomonadota</taxon>
        <taxon>Gammaproteobacteria</taxon>
        <taxon>Oceanospirillales</taxon>
        <taxon>Halomonadaceae</taxon>
        <taxon>Halomonas</taxon>
    </lineage>
</organism>
<reference evidence="4 5" key="1">
    <citation type="submission" date="2018-01" db="EMBL/GenBank/DDBJ databases">
        <title>Halomonas endophytica sp. nov., isolated from storage liquid in the stems of Populus euphratica.</title>
        <authorList>
            <person name="Chen C."/>
        </authorList>
    </citation>
    <scope>NUCLEOTIDE SEQUENCE [LARGE SCALE GENOMIC DNA]</scope>
    <source>
        <strain evidence="4 5">DSM 26881</strain>
    </source>
</reference>
<dbReference type="SUPFAM" id="SSF117991">
    <property type="entry name" value="YbeD/HP0495-like"/>
    <property type="match status" value="1"/>
</dbReference>
<comment type="similarity">
    <text evidence="1 2">Belongs to the UPF0250 family.</text>
</comment>
<gene>
    <name evidence="4" type="ORF">C1H66_06800</name>
</gene>
<dbReference type="Proteomes" id="UP000235346">
    <property type="component" value="Unassembled WGS sequence"/>
</dbReference>
<evidence type="ECO:0000256" key="1">
    <source>
        <dbReference type="ARBA" id="ARBA00008460"/>
    </source>
</evidence>
<dbReference type="EMBL" id="PNRE01000032">
    <property type="protein sequence ID" value="PMR70391.1"/>
    <property type="molecule type" value="Genomic_DNA"/>
</dbReference>
<feature type="region of interest" description="Disordered" evidence="3">
    <location>
        <begin position="1"/>
        <end position="24"/>
    </location>
</feature>
<sequence length="106" mass="11720">MNDKTLRDLRRPSAAEPKPGGRPAKITFPCRYPLKVVGDAAEDFAATVCQVVSRHDPEFDGSRLEVVASRNGRFQSVRLTIRATGEEQLKALFVDLKATGRVHMVV</sequence>
<evidence type="ECO:0000256" key="3">
    <source>
        <dbReference type="SAM" id="MobiDB-lite"/>
    </source>
</evidence>
<dbReference type="Pfam" id="PF04359">
    <property type="entry name" value="DUF493"/>
    <property type="match status" value="1"/>
</dbReference>
<dbReference type="InterPro" id="IPR027471">
    <property type="entry name" value="YbeD-like_sf"/>
</dbReference>
<dbReference type="HAMAP" id="MF_00659">
    <property type="entry name" value="UPF0250"/>
    <property type="match status" value="1"/>
</dbReference>
<name>A0A2N7TQB0_9GAMM</name>
<dbReference type="RefSeq" id="WP_102627146.1">
    <property type="nucleotide sequence ID" value="NZ_PDOH01000050.1"/>
</dbReference>
<feature type="compositionally biased region" description="Basic and acidic residues" evidence="3">
    <location>
        <begin position="1"/>
        <end position="13"/>
    </location>
</feature>
<dbReference type="PANTHER" id="PTHR38036">
    <property type="entry name" value="UPF0250 PROTEIN YBED"/>
    <property type="match status" value="1"/>
</dbReference>
<dbReference type="Gene3D" id="3.30.70.260">
    <property type="match status" value="1"/>
</dbReference>
<evidence type="ECO:0000313" key="5">
    <source>
        <dbReference type="Proteomes" id="UP000235346"/>
    </source>
</evidence>
<keyword evidence="5" id="KW-1185">Reference proteome</keyword>
<evidence type="ECO:0000313" key="4">
    <source>
        <dbReference type="EMBL" id="PMR70391.1"/>
    </source>
</evidence>
<dbReference type="GO" id="GO:0005829">
    <property type="term" value="C:cytosol"/>
    <property type="evidence" value="ECO:0007669"/>
    <property type="project" value="TreeGrafter"/>
</dbReference>
<comment type="caution">
    <text evidence="4">The sequence shown here is derived from an EMBL/GenBank/DDBJ whole genome shotgun (WGS) entry which is preliminary data.</text>
</comment>
<dbReference type="OrthoDB" id="9793424at2"/>
<proteinExistence type="inferred from homology"/>
<dbReference type="InterPro" id="IPR007454">
    <property type="entry name" value="UPF0250_YbeD-like"/>
</dbReference>
<dbReference type="AlphaFoldDB" id="A0A2N7TQB0"/>
<protein>
    <recommendedName>
        <fullName evidence="2">UPF0250 protein C1H66_06800</fullName>
    </recommendedName>
</protein>